<dbReference type="EMBL" id="BMZH01000009">
    <property type="protein sequence ID" value="GHA99095.1"/>
    <property type="molecule type" value="Genomic_DNA"/>
</dbReference>
<dbReference type="Proteomes" id="UP000634004">
    <property type="component" value="Unassembled WGS sequence"/>
</dbReference>
<reference evidence="1" key="2">
    <citation type="submission" date="2020-09" db="EMBL/GenBank/DDBJ databases">
        <authorList>
            <person name="Sun Q."/>
            <person name="Kim S."/>
        </authorList>
    </citation>
    <scope>NUCLEOTIDE SEQUENCE</scope>
    <source>
        <strain evidence="1">KCTC 32513</strain>
    </source>
</reference>
<organism evidence="1 2">
    <name type="scientific">Algimonas arctica</name>
    <dbReference type="NCBI Taxonomy" id="1479486"/>
    <lineage>
        <taxon>Bacteria</taxon>
        <taxon>Pseudomonadati</taxon>
        <taxon>Pseudomonadota</taxon>
        <taxon>Alphaproteobacteria</taxon>
        <taxon>Maricaulales</taxon>
        <taxon>Robiginitomaculaceae</taxon>
        <taxon>Algimonas</taxon>
    </lineage>
</organism>
<comment type="caution">
    <text evidence="1">The sequence shown here is derived from an EMBL/GenBank/DDBJ whole genome shotgun (WGS) entry which is preliminary data.</text>
</comment>
<name>A0A8J3CTX3_9PROT</name>
<dbReference type="AlphaFoldDB" id="A0A8J3CTX3"/>
<proteinExistence type="predicted"/>
<evidence type="ECO:0000313" key="2">
    <source>
        <dbReference type="Proteomes" id="UP000634004"/>
    </source>
</evidence>
<evidence type="ECO:0008006" key="3">
    <source>
        <dbReference type="Google" id="ProtNLM"/>
    </source>
</evidence>
<gene>
    <name evidence="1" type="ORF">GCM10009069_22590</name>
</gene>
<keyword evidence="2" id="KW-1185">Reference proteome</keyword>
<accession>A0A8J3CTX3</accession>
<evidence type="ECO:0000313" key="1">
    <source>
        <dbReference type="EMBL" id="GHA99095.1"/>
    </source>
</evidence>
<sequence length="124" mass="14241">MVTITEREADIKTRSDHRYLFRLAGTGFWRFYGDEIQGQYVDELPIGSRADYWHRVLDMVVDQRRPFHGVTKPNTPIGSHMAQFWVRLPLSEDGVTVSSILGYDHICALESVVEPISKAQKVYA</sequence>
<reference evidence="1" key="1">
    <citation type="journal article" date="2014" name="Int. J. Syst. Evol. Microbiol.">
        <title>Complete genome sequence of Corynebacterium casei LMG S-19264T (=DSM 44701T), isolated from a smear-ripened cheese.</title>
        <authorList>
            <consortium name="US DOE Joint Genome Institute (JGI-PGF)"/>
            <person name="Walter F."/>
            <person name="Albersmeier A."/>
            <person name="Kalinowski J."/>
            <person name="Ruckert C."/>
        </authorList>
    </citation>
    <scope>NUCLEOTIDE SEQUENCE</scope>
    <source>
        <strain evidence="1">KCTC 32513</strain>
    </source>
</reference>
<protein>
    <recommendedName>
        <fullName evidence="3">PAS domain-containing protein</fullName>
    </recommendedName>
</protein>